<dbReference type="CDD" id="cd00093">
    <property type="entry name" value="HTH_XRE"/>
    <property type="match status" value="1"/>
</dbReference>
<dbReference type="Gene3D" id="1.10.260.40">
    <property type="entry name" value="lambda repressor-like DNA-binding domains"/>
    <property type="match status" value="1"/>
</dbReference>
<dbReference type="Pfam" id="PF01381">
    <property type="entry name" value="HTH_3"/>
    <property type="match status" value="1"/>
</dbReference>
<dbReference type="PROSITE" id="PS50943">
    <property type="entry name" value="HTH_CROC1"/>
    <property type="match status" value="1"/>
</dbReference>
<gene>
    <name evidence="1" type="ORF">FYJ87_04210</name>
</gene>
<dbReference type="PANTHER" id="PTHR46558:SF13">
    <property type="entry name" value="HTH-TYPE TRANSCRIPTIONAL REGULATOR IMMR"/>
    <property type="match status" value="1"/>
</dbReference>
<organism evidence="1 2">
    <name type="scientific">Corynebacterium urealyticum</name>
    <dbReference type="NCBI Taxonomy" id="43771"/>
    <lineage>
        <taxon>Bacteria</taxon>
        <taxon>Bacillati</taxon>
        <taxon>Actinomycetota</taxon>
        <taxon>Actinomycetes</taxon>
        <taxon>Mycobacteriales</taxon>
        <taxon>Corynebacteriaceae</taxon>
        <taxon>Corynebacterium</taxon>
    </lineage>
</organism>
<dbReference type="InterPro" id="IPR001387">
    <property type="entry name" value="Cro/C1-type_HTH"/>
</dbReference>
<dbReference type="InterPro" id="IPR010982">
    <property type="entry name" value="Lambda_DNA-bd_dom_sf"/>
</dbReference>
<dbReference type="EMBL" id="VSZI01000001">
    <property type="protein sequence ID" value="TYR20183.1"/>
    <property type="molecule type" value="Genomic_DNA"/>
</dbReference>
<dbReference type="SUPFAM" id="SSF47413">
    <property type="entry name" value="lambda repressor-like DNA-binding domains"/>
    <property type="match status" value="1"/>
</dbReference>
<dbReference type="SMART" id="SM00530">
    <property type="entry name" value="HTH_XRE"/>
    <property type="match status" value="1"/>
</dbReference>
<dbReference type="GO" id="GO:0003677">
    <property type="term" value="F:DNA binding"/>
    <property type="evidence" value="ECO:0007669"/>
    <property type="project" value="InterPro"/>
</dbReference>
<dbReference type="AlphaFoldDB" id="A0A5D4X675"/>
<sequence>MALAQRIKALRNKAGLSQAELADKLVVAREDVQGWESGDSAPDIEAFKRLAALFGVSTDDLLGNEGAVLGATTDRVAVDVKSLEKTGGRFLAKGTQAHTAVRQVFPHAVITPLLREKKNTKGETAMKWFTEIAFDGVPNFISEVKNSFSGDSFYLVEEASRTLLVRVTKDSVESREIFGQLSRRKFVLGRNSFIKFGKAPEN</sequence>
<name>A0A5D4X675_9CORY</name>
<dbReference type="PANTHER" id="PTHR46558">
    <property type="entry name" value="TRACRIPTIONAL REGULATORY PROTEIN-RELATED-RELATED"/>
    <property type="match status" value="1"/>
</dbReference>
<comment type="caution">
    <text evidence="1">The sequence shown here is derived from an EMBL/GenBank/DDBJ whole genome shotgun (WGS) entry which is preliminary data.</text>
</comment>
<evidence type="ECO:0000313" key="1">
    <source>
        <dbReference type="EMBL" id="TYR20183.1"/>
    </source>
</evidence>
<proteinExistence type="predicted"/>
<protein>
    <submittedName>
        <fullName evidence="1">Helix-turn-helix domain-containing protein</fullName>
    </submittedName>
</protein>
<reference evidence="1 2" key="1">
    <citation type="submission" date="2019-08" db="EMBL/GenBank/DDBJ databases">
        <title>Draft genome of C. urealyticum strain VH4248.</title>
        <authorList>
            <person name="Navas J."/>
        </authorList>
    </citation>
    <scope>NUCLEOTIDE SEQUENCE [LARGE SCALE GENOMIC DNA]</scope>
    <source>
        <strain evidence="1 2">VH4248</strain>
    </source>
</reference>
<evidence type="ECO:0000313" key="2">
    <source>
        <dbReference type="Proteomes" id="UP000324726"/>
    </source>
</evidence>
<dbReference type="Proteomes" id="UP000324726">
    <property type="component" value="Unassembled WGS sequence"/>
</dbReference>
<accession>A0A5D4X675</accession>
<dbReference type="RefSeq" id="WP_148791658.1">
    <property type="nucleotide sequence ID" value="NZ_VSZI01000001.1"/>
</dbReference>